<accession>A0A2P2PNX5</accession>
<sequence length="30" mass="3572">MNVQRNQCMILKKLWQNLMSIAFQLCSSSR</sequence>
<reference evidence="1" key="1">
    <citation type="submission" date="2018-02" db="EMBL/GenBank/DDBJ databases">
        <title>Rhizophora mucronata_Transcriptome.</title>
        <authorList>
            <person name="Meera S.P."/>
            <person name="Sreeshan A."/>
            <person name="Augustine A."/>
        </authorList>
    </citation>
    <scope>NUCLEOTIDE SEQUENCE</scope>
    <source>
        <tissue evidence="1">Leaf</tissue>
    </source>
</reference>
<dbReference type="AlphaFoldDB" id="A0A2P2PNX5"/>
<name>A0A2P2PNX5_RHIMU</name>
<proteinExistence type="predicted"/>
<dbReference type="EMBL" id="GGEC01075968">
    <property type="protein sequence ID" value="MBX56452.1"/>
    <property type="molecule type" value="Transcribed_RNA"/>
</dbReference>
<organism evidence="1">
    <name type="scientific">Rhizophora mucronata</name>
    <name type="common">Asiatic mangrove</name>
    <dbReference type="NCBI Taxonomy" id="61149"/>
    <lineage>
        <taxon>Eukaryota</taxon>
        <taxon>Viridiplantae</taxon>
        <taxon>Streptophyta</taxon>
        <taxon>Embryophyta</taxon>
        <taxon>Tracheophyta</taxon>
        <taxon>Spermatophyta</taxon>
        <taxon>Magnoliopsida</taxon>
        <taxon>eudicotyledons</taxon>
        <taxon>Gunneridae</taxon>
        <taxon>Pentapetalae</taxon>
        <taxon>rosids</taxon>
        <taxon>fabids</taxon>
        <taxon>Malpighiales</taxon>
        <taxon>Rhizophoraceae</taxon>
        <taxon>Rhizophora</taxon>
    </lineage>
</organism>
<protein>
    <submittedName>
        <fullName evidence="1">Uncharacterized protein</fullName>
    </submittedName>
</protein>
<evidence type="ECO:0000313" key="1">
    <source>
        <dbReference type="EMBL" id="MBX56452.1"/>
    </source>
</evidence>